<dbReference type="SMART" id="SM00100">
    <property type="entry name" value="cNMP"/>
    <property type="match status" value="1"/>
</dbReference>
<accession>A0A1I2X392</accession>
<keyword evidence="6" id="KW-0808">Transferase</keyword>
<feature type="domain" description="HTH crp-type" evidence="5">
    <location>
        <begin position="171"/>
        <end position="236"/>
    </location>
</feature>
<dbReference type="GO" id="GO:0003700">
    <property type="term" value="F:DNA-binding transcription factor activity"/>
    <property type="evidence" value="ECO:0007669"/>
    <property type="project" value="TreeGrafter"/>
</dbReference>
<dbReference type="PANTHER" id="PTHR24567">
    <property type="entry name" value="CRP FAMILY TRANSCRIPTIONAL REGULATORY PROTEIN"/>
    <property type="match status" value="1"/>
</dbReference>
<keyword evidence="6" id="KW-0418">Kinase</keyword>
<evidence type="ECO:0000313" key="7">
    <source>
        <dbReference type="Proteomes" id="UP000183635"/>
    </source>
</evidence>
<dbReference type="PANTHER" id="PTHR24567:SF74">
    <property type="entry name" value="HTH-TYPE TRANSCRIPTIONAL REGULATOR ARCR"/>
    <property type="match status" value="1"/>
</dbReference>
<dbReference type="InterPro" id="IPR050397">
    <property type="entry name" value="Env_Response_Regulators"/>
</dbReference>
<dbReference type="InterPro" id="IPR036390">
    <property type="entry name" value="WH_DNA-bd_sf"/>
</dbReference>
<dbReference type="SMART" id="SM00419">
    <property type="entry name" value="HTH_CRP"/>
    <property type="match status" value="1"/>
</dbReference>
<evidence type="ECO:0000313" key="6">
    <source>
        <dbReference type="EMBL" id="SFH08000.1"/>
    </source>
</evidence>
<evidence type="ECO:0000256" key="2">
    <source>
        <dbReference type="ARBA" id="ARBA00023125"/>
    </source>
</evidence>
<dbReference type="Proteomes" id="UP000183635">
    <property type="component" value="Unassembled WGS sequence"/>
</dbReference>
<dbReference type="CDD" id="cd00038">
    <property type="entry name" value="CAP_ED"/>
    <property type="match status" value="1"/>
</dbReference>
<feature type="domain" description="Cyclic nucleotide-binding" evidence="4">
    <location>
        <begin position="38"/>
        <end position="141"/>
    </location>
</feature>
<keyword evidence="7" id="KW-1185">Reference proteome</keyword>
<dbReference type="SUPFAM" id="SSF51206">
    <property type="entry name" value="cAMP-binding domain-like"/>
    <property type="match status" value="1"/>
</dbReference>
<dbReference type="Pfam" id="PF00027">
    <property type="entry name" value="cNMP_binding"/>
    <property type="match status" value="1"/>
</dbReference>
<keyword evidence="2" id="KW-0238">DNA-binding</keyword>
<dbReference type="STRING" id="34004.SAMN04488021_10156"/>
<dbReference type="InterPro" id="IPR012318">
    <property type="entry name" value="HTH_CRP"/>
</dbReference>
<dbReference type="GO" id="GO:0003677">
    <property type="term" value="F:DNA binding"/>
    <property type="evidence" value="ECO:0007669"/>
    <property type="project" value="UniProtKB-KW"/>
</dbReference>
<evidence type="ECO:0000256" key="3">
    <source>
        <dbReference type="ARBA" id="ARBA00023163"/>
    </source>
</evidence>
<dbReference type="GO" id="GO:0016301">
    <property type="term" value="F:kinase activity"/>
    <property type="evidence" value="ECO:0007669"/>
    <property type="project" value="UniProtKB-KW"/>
</dbReference>
<dbReference type="SUPFAM" id="SSF46785">
    <property type="entry name" value="Winged helix' DNA-binding domain"/>
    <property type="match status" value="1"/>
</dbReference>
<evidence type="ECO:0000259" key="5">
    <source>
        <dbReference type="PROSITE" id="PS51063"/>
    </source>
</evidence>
<dbReference type="InterPro" id="IPR014710">
    <property type="entry name" value="RmlC-like_jellyroll"/>
</dbReference>
<protein>
    <submittedName>
        <fullName evidence="6">cAMP-binding domain of CRP or a regulatory subunit of cAMP-dependent protein kinases</fullName>
    </submittedName>
</protein>
<dbReference type="PROSITE" id="PS50042">
    <property type="entry name" value="CNMP_BINDING_3"/>
    <property type="match status" value="1"/>
</dbReference>
<reference evidence="6 7" key="1">
    <citation type="submission" date="2016-10" db="EMBL/GenBank/DDBJ databases">
        <authorList>
            <person name="de Groot N.N."/>
        </authorList>
    </citation>
    <scope>NUCLEOTIDE SEQUENCE [LARGE SCALE GENOMIC DNA]</scope>
    <source>
        <strain evidence="6 7">DSM 8537</strain>
    </source>
</reference>
<evidence type="ECO:0000256" key="1">
    <source>
        <dbReference type="ARBA" id="ARBA00023015"/>
    </source>
</evidence>
<dbReference type="InterPro" id="IPR000595">
    <property type="entry name" value="cNMP-bd_dom"/>
</dbReference>
<dbReference type="Gene3D" id="2.60.120.10">
    <property type="entry name" value="Jelly Rolls"/>
    <property type="match status" value="1"/>
</dbReference>
<dbReference type="Pfam" id="PF13545">
    <property type="entry name" value="HTH_Crp_2"/>
    <property type="match status" value="1"/>
</dbReference>
<dbReference type="EMBL" id="FOPU01000001">
    <property type="protein sequence ID" value="SFH08000.1"/>
    <property type="molecule type" value="Genomic_DNA"/>
</dbReference>
<gene>
    <name evidence="6" type="ORF">SAMN04488021_10156</name>
</gene>
<name>A0A1I2X392_9RHOB</name>
<sequence>MNDAIRLDRASRGSEGRGSAPALPWFPLSRWDGLKPALLEGLTVERRRAFYAQCTPRAFSTATEILSQDEETPCAFLIVEGRVEVTFVDVDGNTVIAHIAGAGEVMGEVELLSGKTCAATCRAMPNSRLLGFSSTLLMEFVPTEVILRNFAGILHGRLVRDQRQLAIAQFYPAEARICLHLLRLSTGARSELHISQAQLALLAGCSRQTVNSTLAALRAQGIIELGRGIVRVLQPGRLSYKRLL</sequence>
<dbReference type="PROSITE" id="PS51063">
    <property type="entry name" value="HTH_CRP_2"/>
    <property type="match status" value="1"/>
</dbReference>
<proteinExistence type="predicted"/>
<dbReference type="InterPro" id="IPR036388">
    <property type="entry name" value="WH-like_DNA-bd_sf"/>
</dbReference>
<keyword evidence="1" id="KW-0805">Transcription regulation</keyword>
<dbReference type="Gene3D" id="1.10.10.10">
    <property type="entry name" value="Winged helix-like DNA-binding domain superfamily/Winged helix DNA-binding domain"/>
    <property type="match status" value="1"/>
</dbReference>
<evidence type="ECO:0000259" key="4">
    <source>
        <dbReference type="PROSITE" id="PS50042"/>
    </source>
</evidence>
<keyword evidence="3" id="KW-0804">Transcription</keyword>
<dbReference type="AlphaFoldDB" id="A0A1I2X392"/>
<dbReference type="GO" id="GO:0005829">
    <property type="term" value="C:cytosol"/>
    <property type="evidence" value="ECO:0007669"/>
    <property type="project" value="TreeGrafter"/>
</dbReference>
<organism evidence="6 7">
    <name type="scientific">Paracoccus aminovorans</name>
    <dbReference type="NCBI Taxonomy" id="34004"/>
    <lineage>
        <taxon>Bacteria</taxon>
        <taxon>Pseudomonadati</taxon>
        <taxon>Pseudomonadota</taxon>
        <taxon>Alphaproteobacteria</taxon>
        <taxon>Rhodobacterales</taxon>
        <taxon>Paracoccaceae</taxon>
        <taxon>Paracoccus</taxon>
    </lineage>
</organism>
<dbReference type="RefSeq" id="WP_170848872.1">
    <property type="nucleotide sequence ID" value="NZ_CBCRYP010000005.1"/>
</dbReference>
<dbReference type="InterPro" id="IPR018490">
    <property type="entry name" value="cNMP-bd_dom_sf"/>
</dbReference>